<feature type="region of interest" description="Disordered" evidence="1">
    <location>
        <begin position="124"/>
        <end position="168"/>
    </location>
</feature>
<evidence type="ECO:0000313" key="3">
    <source>
        <dbReference type="Proteomes" id="UP000005237"/>
    </source>
</evidence>
<feature type="compositionally biased region" description="Polar residues" evidence="1">
    <location>
        <begin position="152"/>
        <end position="162"/>
    </location>
</feature>
<feature type="compositionally biased region" description="Polar residues" evidence="1">
    <location>
        <begin position="47"/>
        <end position="58"/>
    </location>
</feature>
<sequence length="214" mass="23630">MQTSDIMPPIFEPYNQKLKKSRRDSTSLPPPPTPNLLDVKTSDSDNESISHYSSSVSRQRAESAPWLTTYSSQLQSRPQNQRASPAAPPLTVGRFYMVNPAARGQSAAVSHYHPPRQETLSAHINEESSSLSSTDSRENSVNPYAIPHAQGRPNQSPSTRTVQVPLEVEATAQQGEQLYYSRPPQIKIKCFGANEAYSDPPPYCSMVGNNDNND</sequence>
<keyword evidence="3" id="KW-1185">Reference proteome</keyword>
<dbReference type="AlphaFoldDB" id="A0A8R1EMG8"/>
<dbReference type="Proteomes" id="UP000005237">
    <property type="component" value="Unassembled WGS sequence"/>
</dbReference>
<feature type="region of interest" description="Disordered" evidence="1">
    <location>
        <begin position="1"/>
        <end position="90"/>
    </location>
</feature>
<reference evidence="2" key="2">
    <citation type="submission" date="2022-06" db="UniProtKB">
        <authorList>
            <consortium name="EnsemblMetazoa"/>
        </authorList>
    </citation>
    <scope>IDENTIFICATION</scope>
    <source>
        <strain evidence="2">DF5081</strain>
    </source>
</reference>
<protein>
    <submittedName>
        <fullName evidence="2">Uncharacterized protein</fullName>
    </submittedName>
</protein>
<organism evidence="2 3">
    <name type="scientific">Caenorhabditis japonica</name>
    <dbReference type="NCBI Taxonomy" id="281687"/>
    <lineage>
        <taxon>Eukaryota</taxon>
        <taxon>Metazoa</taxon>
        <taxon>Ecdysozoa</taxon>
        <taxon>Nematoda</taxon>
        <taxon>Chromadorea</taxon>
        <taxon>Rhabditida</taxon>
        <taxon>Rhabditina</taxon>
        <taxon>Rhabditomorpha</taxon>
        <taxon>Rhabditoidea</taxon>
        <taxon>Rhabditidae</taxon>
        <taxon>Peloderinae</taxon>
        <taxon>Caenorhabditis</taxon>
    </lineage>
</organism>
<reference evidence="3" key="1">
    <citation type="submission" date="2010-08" db="EMBL/GenBank/DDBJ databases">
        <authorList>
            <consortium name="Caenorhabditis japonica Sequencing Consortium"/>
            <person name="Wilson R.K."/>
        </authorList>
    </citation>
    <scope>NUCLEOTIDE SEQUENCE [LARGE SCALE GENOMIC DNA]</scope>
    <source>
        <strain evidence="3">DF5081</strain>
    </source>
</reference>
<name>A0A8R1EMG8_CAEJA</name>
<proteinExistence type="predicted"/>
<accession>A0A8R1EMG8</accession>
<evidence type="ECO:0000256" key="1">
    <source>
        <dbReference type="SAM" id="MobiDB-lite"/>
    </source>
</evidence>
<feature type="compositionally biased region" description="Polar residues" evidence="1">
    <location>
        <begin position="66"/>
        <end position="83"/>
    </location>
</feature>
<dbReference type="EnsemblMetazoa" id="CJA36574.1">
    <property type="protein sequence ID" value="CJA36574.1"/>
    <property type="gene ID" value="WBGene00212421"/>
</dbReference>
<evidence type="ECO:0000313" key="2">
    <source>
        <dbReference type="EnsemblMetazoa" id="CJA36574.1"/>
    </source>
</evidence>